<evidence type="ECO:0000256" key="1">
    <source>
        <dbReference type="ARBA" id="ARBA00001947"/>
    </source>
</evidence>
<dbReference type="SUPFAM" id="SSF53187">
    <property type="entry name" value="Zn-dependent exopeptidases"/>
    <property type="match status" value="1"/>
</dbReference>
<dbReference type="PANTHER" id="PTHR37326">
    <property type="entry name" value="BLL3975 PROTEIN"/>
    <property type="match status" value="1"/>
</dbReference>
<feature type="domain" description="Succinylglutamate desuccinylase/Aspartoacylase catalytic" evidence="5">
    <location>
        <begin position="33"/>
        <end position="215"/>
    </location>
</feature>
<dbReference type="GO" id="GO:0016788">
    <property type="term" value="F:hydrolase activity, acting on ester bonds"/>
    <property type="evidence" value="ECO:0007669"/>
    <property type="project" value="InterPro"/>
</dbReference>
<evidence type="ECO:0000256" key="2">
    <source>
        <dbReference type="ARBA" id="ARBA00022723"/>
    </source>
</evidence>
<dbReference type="Proteomes" id="UP000476055">
    <property type="component" value="Unassembled WGS sequence"/>
</dbReference>
<evidence type="ECO:0000256" key="4">
    <source>
        <dbReference type="ARBA" id="ARBA00022833"/>
    </source>
</evidence>
<dbReference type="AlphaFoldDB" id="A0A6L5YHH9"/>
<sequence>MIESIISMELPAGGHLAIRRNRICPEQETKQCRRISLVSGIHGDELEGQYICYETARRVKEHPEYLKGIVDIYPALNPLGIDMASRTVLRLEMDMNRMFPGDASGDMMERITAAVVDSIIGSDICMDLHASDIFVREIPQVRLSEDFAEALLPYAKMTNADMIWMNATATVHESTLAHSLNLLGVPTLVLEMGQGHDIHRSFGNQIVDGIFHIMSEMGIWEGPEPVVQEPAVSSDGEVEFIRSAVDGVFLPLIEHNHYVKKGDLIGEVVDPFEGTVKQQIRTERGGLLFTLRAYPVVYEGDLLARILTE</sequence>
<dbReference type="PANTHER" id="PTHR37326:SF1">
    <property type="entry name" value="BLL3975 PROTEIN"/>
    <property type="match status" value="1"/>
</dbReference>
<dbReference type="Pfam" id="PF24827">
    <property type="entry name" value="AstE_AspA_cat"/>
    <property type="match status" value="1"/>
</dbReference>
<comment type="cofactor">
    <cofactor evidence="1">
        <name>Zn(2+)</name>
        <dbReference type="ChEBI" id="CHEBI:29105"/>
    </cofactor>
</comment>
<evidence type="ECO:0000256" key="3">
    <source>
        <dbReference type="ARBA" id="ARBA00022801"/>
    </source>
</evidence>
<evidence type="ECO:0000259" key="5">
    <source>
        <dbReference type="Pfam" id="PF24827"/>
    </source>
</evidence>
<proteinExistence type="predicted"/>
<reference evidence="6 7" key="1">
    <citation type="submission" date="2019-08" db="EMBL/GenBank/DDBJ databases">
        <title>In-depth cultivation of the pig gut microbiome towards novel bacterial diversity and tailored functional studies.</title>
        <authorList>
            <person name="Wylensek D."/>
            <person name="Hitch T.C.A."/>
            <person name="Clavel T."/>
        </authorList>
    </citation>
    <scope>NUCLEOTIDE SEQUENCE [LARGE SCALE GENOMIC DNA]</scope>
    <source>
        <strain evidence="6 7">WCA3-601-WT-6H</strain>
    </source>
</reference>
<protein>
    <submittedName>
        <fullName evidence="6">Succinylglutamate desuccinylase</fullName>
    </submittedName>
</protein>
<accession>A0A6L5YHH9</accession>
<dbReference type="GO" id="GO:0046872">
    <property type="term" value="F:metal ion binding"/>
    <property type="evidence" value="ECO:0007669"/>
    <property type="project" value="UniProtKB-KW"/>
</dbReference>
<dbReference type="RefSeq" id="WP_154495760.1">
    <property type="nucleotide sequence ID" value="NZ_VUMU01000004.1"/>
</dbReference>
<dbReference type="EMBL" id="VUMU01000004">
    <property type="protein sequence ID" value="MST57665.1"/>
    <property type="molecule type" value="Genomic_DNA"/>
</dbReference>
<dbReference type="CDD" id="cd06253">
    <property type="entry name" value="M14_ASTE_ASPA-like"/>
    <property type="match status" value="1"/>
</dbReference>
<keyword evidence="3" id="KW-0378">Hydrolase</keyword>
<name>A0A6L5YHH9_9FIRM</name>
<comment type="caution">
    <text evidence="6">The sequence shown here is derived from an EMBL/GenBank/DDBJ whole genome shotgun (WGS) entry which is preliminary data.</text>
</comment>
<organism evidence="6 7">
    <name type="scientific">Waltera intestinalis</name>
    <dbReference type="NCBI Taxonomy" id="2606635"/>
    <lineage>
        <taxon>Bacteria</taxon>
        <taxon>Bacillati</taxon>
        <taxon>Bacillota</taxon>
        <taxon>Clostridia</taxon>
        <taxon>Lachnospirales</taxon>
        <taxon>Lachnospiraceae</taxon>
        <taxon>Waltera</taxon>
    </lineage>
</organism>
<keyword evidence="2" id="KW-0479">Metal-binding</keyword>
<keyword evidence="4" id="KW-0862">Zinc</keyword>
<dbReference type="InterPro" id="IPR055438">
    <property type="entry name" value="AstE_AspA_cat"/>
</dbReference>
<dbReference type="InterPro" id="IPR053138">
    <property type="entry name" value="N-alpha-Ac-DABA_deacetylase"/>
</dbReference>
<dbReference type="Gene3D" id="3.40.630.10">
    <property type="entry name" value="Zn peptidases"/>
    <property type="match status" value="1"/>
</dbReference>
<gene>
    <name evidence="6" type="ORF">FYJ59_05335</name>
</gene>
<keyword evidence="7" id="KW-1185">Reference proteome</keyword>
<evidence type="ECO:0000313" key="6">
    <source>
        <dbReference type="EMBL" id="MST57665.1"/>
    </source>
</evidence>
<evidence type="ECO:0000313" key="7">
    <source>
        <dbReference type="Proteomes" id="UP000476055"/>
    </source>
</evidence>